<evidence type="ECO:0000313" key="2">
    <source>
        <dbReference type="EMBL" id="CAD9485620.1"/>
    </source>
</evidence>
<proteinExistence type="predicted"/>
<sequence>MSQLLVSSGDVVFMPGEVPVPPQMFIVCSGELTYHYMSGAIAYVEVGHWISEATLWVNWVHQGMLKASSDCRLCRVDAAKFLDFTVRYDSDFEIRRYARALVGAMNSGEMELSDMPYHEDCEEIFEVIHHYERQKDPWGVGEATEVQQTAEESSGSRWKRLSSGSGGQEGDGKPAFQRKQSVLMVTPTAEKKKFWFW</sequence>
<protein>
    <recommendedName>
        <fullName evidence="3">Cyclic nucleotide-binding domain-containing protein</fullName>
    </recommendedName>
</protein>
<dbReference type="InterPro" id="IPR018490">
    <property type="entry name" value="cNMP-bd_dom_sf"/>
</dbReference>
<dbReference type="InterPro" id="IPR014710">
    <property type="entry name" value="RmlC-like_jellyroll"/>
</dbReference>
<evidence type="ECO:0008006" key="3">
    <source>
        <dbReference type="Google" id="ProtNLM"/>
    </source>
</evidence>
<gene>
    <name evidence="2" type="ORF">AAND1436_LOCUS34057</name>
</gene>
<dbReference type="SUPFAM" id="SSF51206">
    <property type="entry name" value="cAMP-binding domain-like"/>
    <property type="match status" value="1"/>
</dbReference>
<dbReference type="Gene3D" id="2.60.120.10">
    <property type="entry name" value="Jelly Rolls"/>
    <property type="match status" value="1"/>
</dbReference>
<dbReference type="AlphaFoldDB" id="A0A7S2MIW3"/>
<name>A0A7S2MIW3_9DINO</name>
<dbReference type="EMBL" id="HBGQ01070922">
    <property type="protein sequence ID" value="CAD9485620.1"/>
    <property type="molecule type" value="Transcribed_RNA"/>
</dbReference>
<organism evidence="2">
    <name type="scientific">Alexandrium andersonii</name>
    <dbReference type="NCBI Taxonomy" id="327968"/>
    <lineage>
        <taxon>Eukaryota</taxon>
        <taxon>Sar</taxon>
        <taxon>Alveolata</taxon>
        <taxon>Dinophyceae</taxon>
        <taxon>Gonyaulacales</taxon>
        <taxon>Pyrocystaceae</taxon>
        <taxon>Alexandrium</taxon>
    </lineage>
</organism>
<reference evidence="2" key="1">
    <citation type="submission" date="2021-01" db="EMBL/GenBank/DDBJ databases">
        <authorList>
            <person name="Corre E."/>
            <person name="Pelletier E."/>
            <person name="Niang G."/>
            <person name="Scheremetjew M."/>
            <person name="Finn R."/>
            <person name="Kale V."/>
            <person name="Holt S."/>
            <person name="Cochrane G."/>
            <person name="Meng A."/>
            <person name="Brown T."/>
            <person name="Cohen L."/>
        </authorList>
    </citation>
    <scope>NUCLEOTIDE SEQUENCE</scope>
    <source>
        <strain evidence="2">CCMP2222</strain>
    </source>
</reference>
<accession>A0A7S2MIW3</accession>
<feature type="region of interest" description="Disordered" evidence="1">
    <location>
        <begin position="149"/>
        <end position="180"/>
    </location>
</feature>
<evidence type="ECO:0000256" key="1">
    <source>
        <dbReference type="SAM" id="MobiDB-lite"/>
    </source>
</evidence>